<dbReference type="Proteomes" id="UP000502706">
    <property type="component" value="Chromosome"/>
</dbReference>
<keyword evidence="2" id="KW-1185">Reference proteome</keyword>
<dbReference type="RefSeq" id="WP_166395220.1">
    <property type="nucleotide sequence ID" value="NZ_CP045121.1"/>
</dbReference>
<protein>
    <submittedName>
        <fullName evidence="1">Uncharacterized protein</fullName>
    </submittedName>
</protein>
<accession>A0A6G8PSR3</accession>
<dbReference type="KEGG" id="rmar:GBA65_02355"/>
<evidence type="ECO:0000313" key="2">
    <source>
        <dbReference type="Proteomes" id="UP000502706"/>
    </source>
</evidence>
<organism evidence="1 2">
    <name type="scientific">Rubrobacter marinus</name>
    <dbReference type="NCBI Taxonomy" id="2653852"/>
    <lineage>
        <taxon>Bacteria</taxon>
        <taxon>Bacillati</taxon>
        <taxon>Actinomycetota</taxon>
        <taxon>Rubrobacteria</taxon>
        <taxon>Rubrobacterales</taxon>
        <taxon>Rubrobacteraceae</taxon>
        <taxon>Rubrobacter</taxon>
    </lineage>
</organism>
<gene>
    <name evidence="1" type="ORF">GBA65_02355</name>
</gene>
<dbReference type="EMBL" id="CP045121">
    <property type="protein sequence ID" value="QIN77538.1"/>
    <property type="molecule type" value="Genomic_DNA"/>
</dbReference>
<sequence>MTQDEFEALMADADKRIEQDVSWTEDENHSPAVQFRVQVESQAGYPLFVKGFLNRASQKLSYVLVHRPEGRIYGLDLGQAHRNPDRQLVGADKHKHRWSERTGVKEVYVPEDITATFAQPIEVWKQFCTEARLVHNGVMNPPPSLQMGMLL</sequence>
<proteinExistence type="predicted"/>
<dbReference type="Pfam" id="PF22398">
    <property type="entry name" value="DUF6978"/>
    <property type="match status" value="1"/>
</dbReference>
<reference evidence="1 2" key="1">
    <citation type="submission" date="2019-10" db="EMBL/GenBank/DDBJ databases">
        <title>Rubrobacter sp nov SCSIO 52915 isolated from a deep-sea sediment in the South China Sea.</title>
        <authorList>
            <person name="Chen R.W."/>
        </authorList>
    </citation>
    <scope>NUCLEOTIDE SEQUENCE [LARGE SCALE GENOMIC DNA]</scope>
    <source>
        <strain evidence="1 2">SCSIO 52915</strain>
    </source>
</reference>
<dbReference type="AlphaFoldDB" id="A0A6G8PSR3"/>
<dbReference type="InterPro" id="IPR053916">
    <property type="entry name" value="DUF6978"/>
</dbReference>
<evidence type="ECO:0000313" key="1">
    <source>
        <dbReference type="EMBL" id="QIN77538.1"/>
    </source>
</evidence>
<name>A0A6G8PSR3_9ACTN</name>